<evidence type="ECO:0000259" key="13">
    <source>
        <dbReference type="PROSITE" id="PS50839"/>
    </source>
</evidence>
<dbReference type="GO" id="GO:0016020">
    <property type="term" value="C:membrane"/>
    <property type="evidence" value="ECO:0007669"/>
    <property type="project" value="UniProtKB-SubCell"/>
</dbReference>
<name>A0A3P3D667_9RHOB</name>
<feature type="transmembrane region" description="Helical" evidence="12">
    <location>
        <begin position="46"/>
        <end position="66"/>
    </location>
</feature>
<dbReference type="InterPro" id="IPR006189">
    <property type="entry name" value="CHASE_dom"/>
</dbReference>
<evidence type="ECO:0000256" key="4">
    <source>
        <dbReference type="ARBA" id="ARBA00022553"/>
    </source>
</evidence>
<keyword evidence="6 12" id="KW-0812">Transmembrane</keyword>
<dbReference type="SMART" id="SM01079">
    <property type="entry name" value="CHASE"/>
    <property type="match status" value="1"/>
</dbReference>
<keyword evidence="5" id="KW-0808">Transferase</keyword>
<evidence type="ECO:0000256" key="5">
    <source>
        <dbReference type="ARBA" id="ARBA00022679"/>
    </source>
</evidence>
<protein>
    <recommendedName>
        <fullName evidence="3">histidine kinase</fullName>
        <ecNumber evidence="3">2.7.13.3</ecNumber>
    </recommendedName>
</protein>
<evidence type="ECO:0000313" key="15">
    <source>
        <dbReference type="Proteomes" id="UP000282125"/>
    </source>
</evidence>
<dbReference type="Gene3D" id="3.30.450.350">
    <property type="entry name" value="CHASE domain"/>
    <property type="match status" value="1"/>
</dbReference>
<comment type="caution">
    <text evidence="14">The sequence shown here is derived from an EMBL/GenBank/DDBJ whole genome shotgun (WGS) entry which is preliminary data.</text>
</comment>
<dbReference type="Gene3D" id="3.30.565.10">
    <property type="entry name" value="Histidine kinase-like ATPase, C-terminal domain"/>
    <property type="match status" value="1"/>
</dbReference>
<evidence type="ECO:0000256" key="1">
    <source>
        <dbReference type="ARBA" id="ARBA00000085"/>
    </source>
</evidence>
<dbReference type="Proteomes" id="UP000282125">
    <property type="component" value="Unassembled WGS sequence"/>
</dbReference>
<keyword evidence="10 12" id="KW-1133">Transmembrane helix</keyword>
<evidence type="ECO:0000256" key="6">
    <source>
        <dbReference type="ARBA" id="ARBA00022692"/>
    </source>
</evidence>
<dbReference type="EC" id="2.7.13.3" evidence="3"/>
<evidence type="ECO:0000256" key="3">
    <source>
        <dbReference type="ARBA" id="ARBA00012438"/>
    </source>
</evidence>
<dbReference type="SMART" id="SM00911">
    <property type="entry name" value="HWE_HK"/>
    <property type="match status" value="1"/>
</dbReference>
<keyword evidence="4" id="KW-0597">Phosphoprotein</keyword>
<gene>
    <name evidence="14" type="ORF">EG244_17855</name>
</gene>
<keyword evidence="11 12" id="KW-0472">Membrane</keyword>
<feature type="domain" description="CHASE" evidence="13">
    <location>
        <begin position="179"/>
        <end position="269"/>
    </location>
</feature>
<evidence type="ECO:0000256" key="11">
    <source>
        <dbReference type="ARBA" id="ARBA00023136"/>
    </source>
</evidence>
<keyword evidence="9" id="KW-0067">ATP-binding</keyword>
<dbReference type="PANTHER" id="PTHR41523:SF8">
    <property type="entry name" value="ETHYLENE RESPONSE SENSOR PROTEIN"/>
    <property type="match status" value="1"/>
</dbReference>
<dbReference type="PROSITE" id="PS50839">
    <property type="entry name" value="CHASE"/>
    <property type="match status" value="1"/>
</dbReference>
<dbReference type="PANTHER" id="PTHR41523">
    <property type="entry name" value="TWO-COMPONENT SYSTEM SENSOR PROTEIN"/>
    <property type="match status" value="1"/>
</dbReference>
<comment type="catalytic activity">
    <reaction evidence="1">
        <text>ATP + protein L-histidine = ADP + protein N-phospho-L-histidine.</text>
        <dbReference type="EC" id="2.7.13.3"/>
    </reaction>
</comment>
<dbReference type="AlphaFoldDB" id="A0A3P3D667"/>
<evidence type="ECO:0000256" key="8">
    <source>
        <dbReference type="ARBA" id="ARBA00022777"/>
    </source>
</evidence>
<accession>A0A3P3D667</accession>
<proteinExistence type="predicted"/>
<sequence length="569" mass="62655">MPYCSEGRLRRKITEDPSGGGGVFGQRVKGGAVAKRAERGLRAYQLPLLTLGAGLLLAAALTHLVYRYENDRLRHSAERRLTDIAFQIGSRVDRINVVLQVSRSFLESRSGNAITRDRFVRYHRHLQDAGMLEGMQGLGFAALLPQGDSAATEARIAEDYGLTRRLWPAPAAGRLHSAITLLEPPNARNLAALGFDMMSEDIRRAAMEAAMVTDQPQLTGPVTLVQEITDERQTGALIYLYLKSDMNNELPGFLYAPLRLGSLFETVLQGRYDGYALRIADAEEPQIPLYETEGYNETPDLRGAAFRRLEAAGRVWELSLRDPRMNSSWRSLPMTFVVGGLALISAMLAAAATHSLQAYLRNARELAKVQRRILAQKDLHLREMSHRLKNVLARVSAIARQTANRSEDRSSFLRSFNGRLQAMAAAQDLLTRAAPEGTSLRGLLMAELNQLYGDSPSNVSVEGSDIHLTSEQTEALGLCIHEMATNALKYGAGTLPGGQIAIRWDLDGTSLHLIWDEVTAAPVAPPEKPGFGTRLMDSCVQGTLNGHIGREFHTHGLTIRISFPLQRIS</sequence>
<evidence type="ECO:0000256" key="2">
    <source>
        <dbReference type="ARBA" id="ARBA00004370"/>
    </source>
</evidence>
<dbReference type="CDD" id="cd16936">
    <property type="entry name" value="HATPase_RsbW-like"/>
    <property type="match status" value="1"/>
</dbReference>
<evidence type="ECO:0000313" key="14">
    <source>
        <dbReference type="EMBL" id="RRH69867.1"/>
    </source>
</evidence>
<dbReference type="InterPro" id="IPR011102">
    <property type="entry name" value="Sig_transdc_His_kinase_HWE"/>
</dbReference>
<evidence type="ECO:0000256" key="7">
    <source>
        <dbReference type="ARBA" id="ARBA00022741"/>
    </source>
</evidence>
<evidence type="ECO:0000256" key="10">
    <source>
        <dbReference type="ARBA" id="ARBA00022989"/>
    </source>
</evidence>
<dbReference type="GO" id="GO:0004673">
    <property type="term" value="F:protein histidine kinase activity"/>
    <property type="evidence" value="ECO:0007669"/>
    <property type="project" value="UniProtKB-EC"/>
</dbReference>
<evidence type="ECO:0000256" key="9">
    <source>
        <dbReference type="ARBA" id="ARBA00022840"/>
    </source>
</evidence>
<keyword evidence="15" id="KW-1185">Reference proteome</keyword>
<dbReference type="Pfam" id="PF03924">
    <property type="entry name" value="CHASE"/>
    <property type="match status" value="1"/>
</dbReference>
<dbReference type="EMBL" id="RRAZ01000040">
    <property type="protein sequence ID" value="RRH69867.1"/>
    <property type="molecule type" value="Genomic_DNA"/>
</dbReference>
<dbReference type="InterPro" id="IPR042240">
    <property type="entry name" value="CHASE_sf"/>
</dbReference>
<organism evidence="14 15">
    <name type="scientific">Falsigemmobacter faecalis</name>
    <dbReference type="NCBI Taxonomy" id="2488730"/>
    <lineage>
        <taxon>Bacteria</taxon>
        <taxon>Pseudomonadati</taxon>
        <taxon>Pseudomonadota</taxon>
        <taxon>Alphaproteobacteria</taxon>
        <taxon>Rhodobacterales</taxon>
        <taxon>Paracoccaceae</taxon>
        <taxon>Falsigemmobacter</taxon>
    </lineage>
</organism>
<evidence type="ECO:0000256" key="12">
    <source>
        <dbReference type="SAM" id="Phobius"/>
    </source>
</evidence>
<dbReference type="Pfam" id="PF07536">
    <property type="entry name" value="HWE_HK"/>
    <property type="match status" value="1"/>
</dbReference>
<keyword evidence="7" id="KW-0547">Nucleotide-binding</keyword>
<comment type="subcellular location">
    <subcellularLocation>
        <location evidence="2">Membrane</location>
    </subcellularLocation>
</comment>
<dbReference type="InterPro" id="IPR036890">
    <property type="entry name" value="HATPase_C_sf"/>
</dbReference>
<keyword evidence="8" id="KW-0418">Kinase</keyword>
<dbReference type="GO" id="GO:0005524">
    <property type="term" value="F:ATP binding"/>
    <property type="evidence" value="ECO:0007669"/>
    <property type="project" value="UniProtKB-KW"/>
</dbReference>
<reference evidence="14 15" key="1">
    <citation type="submission" date="2018-11" db="EMBL/GenBank/DDBJ databases">
        <title>Gemmobacter sp. nov., YIM 102744-1 draft genome.</title>
        <authorList>
            <person name="Li G."/>
            <person name="Jiang Y."/>
        </authorList>
    </citation>
    <scope>NUCLEOTIDE SEQUENCE [LARGE SCALE GENOMIC DNA]</scope>
    <source>
        <strain evidence="14 15">YIM 102744-1</strain>
    </source>
</reference>
<dbReference type="GO" id="GO:0007165">
    <property type="term" value="P:signal transduction"/>
    <property type="evidence" value="ECO:0007669"/>
    <property type="project" value="UniProtKB-ARBA"/>
</dbReference>